<dbReference type="InterPro" id="IPR010323">
    <property type="entry name" value="DUF924"/>
</dbReference>
<dbReference type="InterPro" id="IPR007361">
    <property type="entry name" value="DUF427"/>
</dbReference>
<reference evidence="2 3" key="1">
    <citation type="submission" date="2020-08" db="EMBL/GenBank/DDBJ databases">
        <title>Genomic Encyclopedia of Type Strains, Phase IV (KMG-IV): sequencing the most valuable type-strain genomes for metagenomic binning, comparative biology and taxonomic classification.</title>
        <authorList>
            <person name="Goeker M."/>
        </authorList>
    </citation>
    <scope>NUCLEOTIDE SEQUENCE [LARGE SCALE GENOMIC DNA]</scope>
    <source>
        <strain evidence="2 3">DSM 102850</strain>
    </source>
</reference>
<keyword evidence="3" id="KW-1185">Reference proteome</keyword>
<evidence type="ECO:0000313" key="3">
    <source>
        <dbReference type="Proteomes" id="UP000563524"/>
    </source>
</evidence>
<proteinExistence type="predicted"/>
<evidence type="ECO:0000313" key="2">
    <source>
        <dbReference type="EMBL" id="MBB4659242.1"/>
    </source>
</evidence>
<dbReference type="Gene3D" id="1.25.40.10">
    <property type="entry name" value="Tetratricopeptide repeat domain"/>
    <property type="match status" value="1"/>
</dbReference>
<feature type="domain" description="DUF427" evidence="1">
    <location>
        <begin position="26"/>
        <end position="112"/>
    </location>
</feature>
<protein>
    <submittedName>
        <fullName evidence="2">Uncharacterized protein (DUF924 family)/uncharacterized protein (DUF427 family)</fullName>
    </submittedName>
</protein>
<name>A0A840I4G7_9PROT</name>
<dbReference type="PANTHER" id="PTHR34310:SF9">
    <property type="entry name" value="BLR5716 PROTEIN"/>
    <property type="match status" value="1"/>
</dbReference>
<gene>
    <name evidence="2" type="ORF">GGQ59_001767</name>
</gene>
<dbReference type="Gene3D" id="2.170.150.40">
    <property type="entry name" value="Domain of unknown function (DUF427)"/>
    <property type="match status" value="1"/>
</dbReference>
<evidence type="ECO:0000259" key="1">
    <source>
        <dbReference type="Pfam" id="PF04248"/>
    </source>
</evidence>
<comment type="caution">
    <text evidence="2">The sequence shown here is derived from an EMBL/GenBank/DDBJ whole genome shotgun (WGS) entry which is preliminary data.</text>
</comment>
<dbReference type="InterPro" id="IPR011990">
    <property type="entry name" value="TPR-like_helical_dom_sf"/>
</dbReference>
<dbReference type="EMBL" id="JACHOB010000003">
    <property type="protein sequence ID" value="MBB4659242.1"/>
    <property type="molecule type" value="Genomic_DNA"/>
</dbReference>
<dbReference type="Proteomes" id="UP000563524">
    <property type="component" value="Unassembled WGS sequence"/>
</dbReference>
<dbReference type="SUPFAM" id="SSF48452">
    <property type="entry name" value="TPR-like"/>
    <property type="match status" value="1"/>
</dbReference>
<dbReference type="AlphaFoldDB" id="A0A840I4G7"/>
<dbReference type="Pfam" id="PF06041">
    <property type="entry name" value="DUF924"/>
    <property type="match status" value="1"/>
</dbReference>
<dbReference type="Pfam" id="PF04248">
    <property type="entry name" value="NTP_transf_9"/>
    <property type="match status" value="1"/>
</dbReference>
<dbReference type="InterPro" id="IPR038694">
    <property type="entry name" value="DUF427_sf"/>
</dbReference>
<organism evidence="2 3">
    <name type="scientific">Parvularcula dongshanensis</name>
    <dbReference type="NCBI Taxonomy" id="1173995"/>
    <lineage>
        <taxon>Bacteria</taxon>
        <taxon>Pseudomonadati</taxon>
        <taxon>Pseudomonadota</taxon>
        <taxon>Alphaproteobacteria</taxon>
        <taxon>Parvularculales</taxon>
        <taxon>Parvularculaceae</taxon>
        <taxon>Parvularcula</taxon>
    </lineage>
</organism>
<accession>A0A840I4G7</accession>
<dbReference type="Gene3D" id="1.20.58.320">
    <property type="entry name" value="TPR-like"/>
    <property type="match status" value="1"/>
</dbReference>
<sequence length="287" mass="31863">MSRPHREPGPDHPIDVAPAAGLTRAVSPNGRVIAASSDALMLSEADYPAVTYFPSESVDPSALTPTATKTWCPYKSEASYDAVLGVPDKAWRYYDPSPAVAPIAGHVAFYPDAAESRWQALPTLPGEAEEVLRFWFDELPPEKHFAQDDEIDAAIRQRFADLHAEASKSGLDWAGSPRGALAVLLLLDQFSRNLFRESPRAFENDAAALDLARRLVADGFDLALPRAERAFVYLPFMHSERMEDQNACVALYRDRLPGSMNLPFALEHREEIHRYGRFRGRDAALGR</sequence>
<dbReference type="RefSeq" id="WP_183817649.1">
    <property type="nucleotide sequence ID" value="NZ_JACHOB010000003.1"/>
</dbReference>
<dbReference type="PANTHER" id="PTHR34310">
    <property type="entry name" value="DUF427 DOMAIN PROTEIN (AFU_ORTHOLOGUE AFUA_3G02220)"/>
    <property type="match status" value="1"/>
</dbReference>